<evidence type="ECO:0000256" key="1">
    <source>
        <dbReference type="ARBA" id="ARBA00010790"/>
    </source>
</evidence>
<feature type="binding site" evidence="3">
    <location>
        <begin position="497"/>
        <end position="498"/>
    </location>
    <ligand>
        <name>FAD</name>
        <dbReference type="ChEBI" id="CHEBI:57692"/>
    </ligand>
</feature>
<dbReference type="PANTHER" id="PTHR11552">
    <property type="entry name" value="GLUCOSE-METHANOL-CHOLINE GMC OXIDOREDUCTASE"/>
    <property type="match status" value="1"/>
</dbReference>
<protein>
    <submittedName>
        <fullName evidence="7">Glucose-methanol-choline oxidoreductase</fullName>
    </submittedName>
</protein>
<comment type="cofactor">
    <cofactor evidence="3">
        <name>FAD</name>
        <dbReference type="ChEBI" id="CHEBI:57692"/>
    </cofactor>
</comment>
<evidence type="ECO:0000256" key="3">
    <source>
        <dbReference type="PIRSR" id="PIRSR000137-2"/>
    </source>
</evidence>
<feature type="active site" description="Proton donor" evidence="2">
    <location>
        <position position="498"/>
    </location>
</feature>
<sequence length="566" mass="61573">MGSAVKNFDFVVVGSGPAGATLAARLANTAAAPSVLLLEAGGNNTEPSNLYLANRFTTLATEGMNWGYKTTPQQHLGGREIDYSRGKGLGGSSGINFACYTVGPRDDYEEWARAVGDEAFGWEEARRRYDALEAYDADVPEGFRRFVAPRKEAHGAKGPLQVEFAKGWEWSVEENMAAADEAIGMKTNLDINSGDPLGIGLVPSTSKNGIRSTAKTAFLADPPANLTILTDALVERVVFEGKRAVGVLSNGETYYANKDVVLSAGALDTPKILLLSGVGPEEELSRHAIPAVHHLPGVGKNLQDHVFVSLVKQFEEGLIGRPQLFNDATALAAAREQFAADQTGPLSIFYNSILMGWQQAPEVYESSEFKALPLETQEYIRKPTIPSFEHIGLCPAIHPAADPNGEYLTILTMQMIPQSTGEVTLRSTDPKDPPLCDPKLFSHPFDRRNMIEAVRRSWRVMEAEPLAKHVVGDFSMPKGRSDEEIFDYIKEVCMTTWHMTGTVKMGKEGDESACVDTSFRVKGLEGLRVVDNSVPPFVLNCHVVSVAYLMGETAADKIVAEYGLDK</sequence>
<evidence type="ECO:0000313" key="8">
    <source>
        <dbReference type="EMBL" id="KAF4305093.1"/>
    </source>
</evidence>
<keyword evidence="9" id="KW-1185">Reference proteome</keyword>
<gene>
    <name evidence="8" type="ORF">GTA08_BOTSDO07144</name>
    <name evidence="7" type="ORF">GTA08_BOTSDO11339</name>
</gene>
<evidence type="ECO:0000259" key="6">
    <source>
        <dbReference type="PROSITE" id="PS00624"/>
    </source>
</evidence>
<dbReference type="Gene3D" id="3.50.50.60">
    <property type="entry name" value="FAD/NAD(P)-binding domain"/>
    <property type="match status" value="1"/>
</dbReference>
<dbReference type="Proteomes" id="UP000572817">
    <property type="component" value="Unassembled WGS sequence"/>
</dbReference>
<dbReference type="InterPro" id="IPR000172">
    <property type="entry name" value="GMC_OxRdtase_N"/>
</dbReference>
<accession>A0A8H4IHJ0</accession>
<evidence type="ECO:0000313" key="9">
    <source>
        <dbReference type="Proteomes" id="UP000572817"/>
    </source>
</evidence>
<dbReference type="GO" id="GO:0016614">
    <property type="term" value="F:oxidoreductase activity, acting on CH-OH group of donors"/>
    <property type="evidence" value="ECO:0007669"/>
    <property type="project" value="InterPro"/>
</dbReference>
<evidence type="ECO:0000256" key="2">
    <source>
        <dbReference type="PIRSR" id="PIRSR000137-1"/>
    </source>
</evidence>
<dbReference type="InterPro" id="IPR007867">
    <property type="entry name" value="GMC_OxRtase_C"/>
</dbReference>
<dbReference type="Pfam" id="PF00732">
    <property type="entry name" value="GMC_oxred_N"/>
    <property type="match status" value="1"/>
</dbReference>
<dbReference type="PROSITE" id="PS00624">
    <property type="entry name" value="GMC_OXRED_2"/>
    <property type="match status" value="1"/>
</dbReference>
<dbReference type="SUPFAM" id="SSF54373">
    <property type="entry name" value="FAD-linked reductases, C-terminal domain"/>
    <property type="match status" value="1"/>
</dbReference>
<proteinExistence type="inferred from homology"/>
<dbReference type="OrthoDB" id="269227at2759"/>
<dbReference type="Gene3D" id="3.30.560.10">
    <property type="entry name" value="Glucose Oxidase, domain 3"/>
    <property type="match status" value="1"/>
</dbReference>
<keyword evidence="3 4" id="KW-0274">FAD</keyword>
<dbReference type="AlphaFoldDB" id="A0A8H4IHJ0"/>
<dbReference type="PROSITE" id="PS00623">
    <property type="entry name" value="GMC_OXRED_1"/>
    <property type="match status" value="1"/>
</dbReference>
<dbReference type="EMBL" id="WWBZ02000082">
    <property type="protein sequence ID" value="KAF4301155.1"/>
    <property type="molecule type" value="Genomic_DNA"/>
</dbReference>
<dbReference type="GO" id="GO:0050660">
    <property type="term" value="F:flavin adenine dinucleotide binding"/>
    <property type="evidence" value="ECO:0007669"/>
    <property type="project" value="InterPro"/>
</dbReference>
<dbReference type="PIRSF" id="PIRSF000137">
    <property type="entry name" value="Alcohol_oxidase"/>
    <property type="match status" value="1"/>
</dbReference>
<dbReference type="EMBL" id="WWBZ02000040">
    <property type="protein sequence ID" value="KAF4305093.1"/>
    <property type="molecule type" value="Genomic_DNA"/>
</dbReference>
<feature type="domain" description="Glucose-methanol-choline oxidoreductase N-terminal" evidence="6">
    <location>
        <begin position="265"/>
        <end position="279"/>
    </location>
</feature>
<dbReference type="InterPro" id="IPR012132">
    <property type="entry name" value="GMC_OxRdtase"/>
</dbReference>
<comment type="similarity">
    <text evidence="1 4">Belongs to the GMC oxidoreductase family.</text>
</comment>
<dbReference type="Pfam" id="PF05199">
    <property type="entry name" value="GMC_oxred_C"/>
    <property type="match status" value="1"/>
</dbReference>
<organism evidence="7 9">
    <name type="scientific">Botryosphaeria dothidea</name>
    <dbReference type="NCBI Taxonomy" id="55169"/>
    <lineage>
        <taxon>Eukaryota</taxon>
        <taxon>Fungi</taxon>
        <taxon>Dikarya</taxon>
        <taxon>Ascomycota</taxon>
        <taxon>Pezizomycotina</taxon>
        <taxon>Dothideomycetes</taxon>
        <taxon>Dothideomycetes incertae sedis</taxon>
        <taxon>Botryosphaeriales</taxon>
        <taxon>Botryosphaeriaceae</taxon>
        <taxon>Botryosphaeria</taxon>
    </lineage>
</organism>
<feature type="domain" description="Glucose-methanol-choline oxidoreductase N-terminal" evidence="5">
    <location>
        <begin position="86"/>
        <end position="109"/>
    </location>
</feature>
<evidence type="ECO:0000313" key="7">
    <source>
        <dbReference type="EMBL" id="KAF4301155.1"/>
    </source>
</evidence>
<evidence type="ECO:0000256" key="4">
    <source>
        <dbReference type="RuleBase" id="RU003968"/>
    </source>
</evidence>
<dbReference type="PANTHER" id="PTHR11552:SF134">
    <property type="entry name" value="GLUCOSE-METHANOL-CHOLINE OXIDOREDUCTASE N-TERMINAL DOMAIN-CONTAINING PROTEIN"/>
    <property type="match status" value="1"/>
</dbReference>
<evidence type="ECO:0000259" key="5">
    <source>
        <dbReference type="PROSITE" id="PS00623"/>
    </source>
</evidence>
<feature type="active site" description="Proton acceptor" evidence="2">
    <location>
        <position position="542"/>
    </location>
</feature>
<dbReference type="SUPFAM" id="SSF51905">
    <property type="entry name" value="FAD/NAD(P)-binding domain"/>
    <property type="match status" value="1"/>
</dbReference>
<comment type="caution">
    <text evidence="7">The sequence shown here is derived from an EMBL/GenBank/DDBJ whole genome shotgun (WGS) entry which is preliminary data.</text>
</comment>
<reference evidence="7 9" key="1">
    <citation type="submission" date="2020-04" db="EMBL/GenBank/DDBJ databases">
        <title>Genome Assembly and Annotation of Botryosphaeria dothidea sdau 11-99, a Latent Pathogen of Apple Fruit Ring Rot in China.</title>
        <authorList>
            <person name="Yu C."/>
            <person name="Diao Y."/>
            <person name="Lu Q."/>
            <person name="Zhao J."/>
            <person name="Cui S."/>
            <person name="Peng C."/>
            <person name="He B."/>
            <person name="Liu H."/>
        </authorList>
    </citation>
    <scope>NUCLEOTIDE SEQUENCE [LARGE SCALE GENOMIC DNA]</scope>
    <source>
        <strain evidence="9">sdau11-99</strain>
        <strain evidence="7">Sdau11-99</strain>
    </source>
</reference>
<name>A0A8H4IHJ0_9PEZI</name>
<keyword evidence="4" id="KW-0285">Flavoprotein</keyword>
<feature type="binding site" evidence="3">
    <location>
        <position position="234"/>
    </location>
    <ligand>
        <name>FAD</name>
        <dbReference type="ChEBI" id="CHEBI:57692"/>
    </ligand>
</feature>
<dbReference type="InterPro" id="IPR036188">
    <property type="entry name" value="FAD/NAD-bd_sf"/>
</dbReference>